<dbReference type="CDD" id="cd01949">
    <property type="entry name" value="GGDEF"/>
    <property type="match status" value="1"/>
</dbReference>
<reference evidence="4 5" key="1">
    <citation type="submission" date="2023-09" db="EMBL/GenBank/DDBJ databases">
        <authorList>
            <person name="Qi X."/>
        </authorList>
    </citation>
    <scope>NUCLEOTIDE SEQUENCE [LARGE SCALE GENOMIC DNA]</scope>
    <source>
        <strain evidence="4 5">S1-1</strain>
    </source>
</reference>
<dbReference type="EC" id="2.7.7.65" evidence="1"/>
<dbReference type="PROSITE" id="PS50887">
    <property type="entry name" value="GGDEF"/>
    <property type="match status" value="1"/>
</dbReference>
<proteinExistence type="predicted"/>
<keyword evidence="4" id="KW-0808">Transferase</keyword>
<keyword evidence="5" id="KW-1185">Reference proteome</keyword>
<name>A0ABZ0GV71_9GAMM</name>
<dbReference type="InterPro" id="IPR029787">
    <property type="entry name" value="Nucleotide_cyclase"/>
</dbReference>
<protein>
    <recommendedName>
        <fullName evidence="1">diguanylate cyclase</fullName>
        <ecNumber evidence="1">2.7.7.65</ecNumber>
    </recommendedName>
</protein>
<dbReference type="GO" id="GO:0052621">
    <property type="term" value="F:diguanylate cyclase activity"/>
    <property type="evidence" value="ECO:0007669"/>
    <property type="project" value="UniProtKB-EC"/>
</dbReference>
<dbReference type="Gene3D" id="3.30.70.270">
    <property type="match status" value="1"/>
</dbReference>
<evidence type="ECO:0000259" key="3">
    <source>
        <dbReference type="PROSITE" id="PS50887"/>
    </source>
</evidence>
<evidence type="ECO:0000313" key="5">
    <source>
        <dbReference type="Proteomes" id="UP001301442"/>
    </source>
</evidence>
<dbReference type="InterPro" id="IPR050469">
    <property type="entry name" value="Diguanylate_Cyclase"/>
</dbReference>
<evidence type="ECO:0000313" key="4">
    <source>
        <dbReference type="EMBL" id="WOH39268.1"/>
    </source>
</evidence>
<gene>
    <name evidence="4" type="ORF">RI844_08595</name>
</gene>
<dbReference type="SUPFAM" id="SSF55073">
    <property type="entry name" value="Nucleotide cyclase"/>
    <property type="match status" value="1"/>
</dbReference>
<evidence type="ECO:0000256" key="1">
    <source>
        <dbReference type="ARBA" id="ARBA00012528"/>
    </source>
</evidence>
<dbReference type="InterPro" id="IPR000160">
    <property type="entry name" value="GGDEF_dom"/>
</dbReference>
<keyword evidence="4" id="KW-0548">Nucleotidyltransferase</keyword>
<sequence length="615" mass="70439">MIKPNCYLLKQFKAFSKYVCSVLTILVLIPVFSHLSYATENLTAIGDLSTDELISKAIKVKSSDLELNQTIINALKIRSYNMNWQQQDQYEYLIAYEQILLGNYQQAIKLSRANINSRNINFKLRAYNTILFLNVLLGQYLDAAENIKPVLAALKSPQLDTETFINTYTTLAYFYNQLDEPQQALEFVEHVVVSDDMHISDRQQCFLGMQHIYALQGLKKLQNNASLIDQYYDVCHNINEKLIADQIVSAHAFAQLNNNLPDKALKLLLGNYQHVLNQNYPQNHMRFNSYLAKAYLQLNNVSEAGEYADKALALASEHPYHPTLMFAYEAKYELAKFNQDKQAEFSSLRSKINLQHELALKSKEKSLALNSLKYDLKEIEGELLGYKTAINNELEQEQIKIGNNSVFANFLISNRLIQLVLFGSIIWLIRANFINWKIKQQIVADLVFDKSTHCLHRHAFLQQAKQLLTQAKQDSQPYSLVIMNIDNLREVNEIQGNDRSDRLINLVLNLHNQIFTEAGLVGRLGGDEFGFLLKDCAMKRAIELCEEYRLAINFLDTKQICYQFDVTASFGVSDTHISGYSMMKLLANTEQALKQAKDEFKNCTCGFESDTVIAR</sequence>
<dbReference type="Proteomes" id="UP001301442">
    <property type="component" value="Chromosome"/>
</dbReference>
<comment type="catalytic activity">
    <reaction evidence="2">
        <text>2 GTP = 3',3'-c-di-GMP + 2 diphosphate</text>
        <dbReference type="Rhea" id="RHEA:24898"/>
        <dbReference type="ChEBI" id="CHEBI:33019"/>
        <dbReference type="ChEBI" id="CHEBI:37565"/>
        <dbReference type="ChEBI" id="CHEBI:58805"/>
        <dbReference type="EC" id="2.7.7.65"/>
    </reaction>
</comment>
<dbReference type="InterPro" id="IPR043128">
    <property type="entry name" value="Rev_trsase/Diguanyl_cyclase"/>
</dbReference>
<dbReference type="PANTHER" id="PTHR45138">
    <property type="entry name" value="REGULATORY COMPONENTS OF SENSORY TRANSDUCTION SYSTEM"/>
    <property type="match status" value="1"/>
</dbReference>
<dbReference type="NCBIfam" id="TIGR00254">
    <property type="entry name" value="GGDEF"/>
    <property type="match status" value="1"/>
</dbReference>
<accession>A0ABZ0GV71</accession>
<dbReference type="EMBL" id="CP136600">
    <property type="protein sequence ID" value="WOH39268.1"/>
    <property type="molecule type" value="Genomic_DNA"/>
</dbReference>
<dbReference type="PANTHER" id="PTHR45138:SF9">
    <property type="entry name" value="DIGUANYLATE CYCLASE DGCM-RELATED"/>
    <property type="match status" value="1"/>
</dbReference>
<evidence type="ECO:0000256" key="2">
    <source>
        <dbReference type="ARBA" id="ARBA00034247"/>
    </source>
</evidence>
<dbReference type="Pfam" id="PF00990">
    <property type="entry name" value="GGDEF"/>
    <property type="match status" value="1"/>
</dbReference>
<feature type="domain" description="GGDEF" evidence="3">
    <location>
        <begin position="476"/>
        <end position="609"/>
    </location>
</feature>
<organism evidence="4 5">
    <name type="scientific">Thalassotalea fonticola</name>
    <dbReference type="NCBI Taxonomy" id="3065649"/>
    <lineage>
        <taxon>Bacteria</taxon>
        <taxon>Pseudomonadati</taxon>
        <taxon>Pseudomonadota</taxon>
        <taxon>Gammaproteobacteria</taxon>
        <taxon>Alteromonadales</taxon>
        <taxon>Colwelliaceae</taxon>
        <taxon>Thalassotalea</taxon>
    </lineage>
</organism>
<dbReference type="RefSeq" id="WP_348398035.1">
    <property type="nucleotide sequence ID" value="NZ_CP136600.1"/>
</dbReference>
<dbReference type="SMART" id="SM00267">
    <property type="entry name" value="GGDEF"/>
    <property type="match status" value="1"/>
</dbReference>